<sequence>MTPTSDSPTPDSGEHEHDPFVRQALAQAAFCEPVPTAFCVGCILVARLPDSEPIVLSKGFSRELPGNTHAEANALTKFESLTSAQLQSLVSPWPWEASPVIEDILPLVDVYTTLEPCSVRTSGLPACADALIRARIRRCIIGVREPDDFVKCEGAQKMMDAGIEVIWYGGLEQECLDAARRGHDI</sequence>
<dbReference type="Pfam" id="PF18785">
    <property type="entry name" value="Inv-AAD"/>
    <property type="match status" value="1"/>
</dbReference>
<dbReference type="HOGENOM" id="CLU_036590_8_2_1"/>
<name>A0A0C9ZW87_9AGAM</name>
<reference evidence="2 3" key="1">
    <citation type="submission" date="2014-04" db="EMBL/GenBank/DDBJ databases">
        <authorList>
            <consortium name="DOE Joint Genome Institute"/>
            <person name="Kuo A."/>
            <person name="Ruytinx J."/>
            <person name="Rineau F."/>
            <person name="Colpaert J."/>
            <person name="Kohler A."/>
            <person name="Nagy L.G."/>
            <person name="Floudas D."/>
            <person name="Copeland A."/>
            <person name="Barry K.W."/>
            <person name="Cichocki N."/>
            <person name="Veneault-Fourrey C."/>
            <person name="LaButti K."/>
            <person name="Lindquist E.A."/>
            <person name="Lipzen A."/>
            <person name="Lundell T."/>
            <person name="Morin E."/>
            <person name="Murat C."/>
            <person name="Sun H."/>
            <person name="Tunlid A."/>
            <person name="Henrissat B."/>
            <person name="Grigoriev I.V."/>
            <person name="Hibbett D.S."/>
            <person name="Martin F."/>
            <person name="Nordberg H.P."/>
            <person name="Cantor M.N."/>
            <person name="Hua S.X."/>
        </authorList>
    </citation>
    <scope>NUCLEOTIDE SEQUENCE [LARGE SCALE GENOMIC DNA]</scope>
    <source>
        <strain evidence="2 3">UH-Slu-Lm8-n1</strain>
    </source>
</reference>
<protein>
    <recommendedName>
        <fullName evidence="1">CMP/dCMP-type deaminase domain-containing protein</fullName>
    </recommendedName>
</protein>
<reference evidence="3" key="2">
    <citation type="submission" date="2015-01" db="EMBL/GenBank/DDBJ databases">
        <title>Evolutionary Origins and Diversification of the Mycorrhizal Mutualists.</title>
        <authorList>
            <consortium name="DOE Joint Genome Institute"/>
            <consortium name="Mycorrhizal Genomics Consortium"/>
            <person name="Kohler A."/>
            <person name="Kuo A."/>
            <person name="Nagy L.G."/>
            <person name="Floudas D."/>
            <person name="Copeland A."/>
            <person name="Barry K.W."/>
            <person name="Cichocki N."/>
            <person name="Veneault-Fourrey C."/>
            <person name="LaButti K."/>
            <person name="Lindquist E.A."/>
            <person name="Lipzen A."/>
            <person name="Lundell T."/>
            <person name="Morin E."/>
            <person name="Murat C."/>
            <person name="Riley R."/>
            <person name="Ohm R."/>
            <person name="Sun H."/>
            <person name="Tunlid A."/>
            <person name="Henrissat B."/>
            <person name="Grigoriev I.V."/>
            <person name="Hibbett D.S."/>
            <person name="Martin F."/>
        </authorList>
    </citation>
    <scope>NUCLEOTIDE SEQUENCE [LARGE SCALE GENOMIC DNA]</scope>
    <source>
        <strain evidence="3">UH-Slu-Lm8-n1</strain>
    </source>
</reference>
<dbReference type="OrthoDB" id="252265at2759"/>
<feature type="domain" description="CMP/dCMP-type deaminase" evidence="1">
    <location>
        <begin position="15"/>
        <end position="165"/>
    </location>
</feature>
<evidence type="ECO:0000313" key="3">
    <source>
        <dbReference type="Proteomes" id="UP000054485"/>
    </source>
</evidence>
<dbReference type="Proteomes" id="UP000054485">
    <property type="component" value="Unassembled WGS sequence"/>
</dbReference>
<dbReference type="EMBL" id="KN835250">
    <property type="protein sequence ID" value="KIK42035.1"/>
    <property type="molecule type" value="Genomic_DNA"/>
</dbReference>
<dbReference type="InterPro" id="IPR002125">
    <property type="entry name" value="CMP_dCMP_dom"/>
</dbReference>
<proteinExistence type="predicted"/>
<dbReference type="InterPro" id="IPR016193">
    <property type="entry name" value="Cytidine_deaminase-like"/>
</dbReference>
<dbReference type="GO" id="GO:0006139">
    <property type="term" value="P:nucleobase-containing compound metabolic process"/>
    <property type="evidence" value="ECO:0007669"/>
    <property type="project" value="UniProtKB-ARBA"/>
</dbReference>
<dbReference type="PROSITE" id="PS51747">
    <property type="entry name" value="CYT_DCMP_DEAMINASES_2"/>
    <property type="match status" value="1"/>
</dbReference>
<dbReference type="GO" id="GO:0003824">
    <property type="term" value="F:catalytic activity"/>
    <property type="evidence" value="ECO:0007669"/>
    <property type="project" value="InterPro"/>
</dbReference>
<evidence type="ECO:0000259" key="1">
    <source>
        <dbReference type="PROSITE" id="PS51747"/>
    </source>
</evidence>
<keyword evidence="3" id="KW-1185">Reference proteome</keyword>
<dbReference type="InParanoid" id="A0A0C9ZW87"/>
<organism evidence="2 3">
    <name type="scientific">Suillus luteus UH-Slu-Lm8-n1</name>
    <dbReference type="NCBI Taxonomy" id="930992"/>
    <lineage>
        <taxon>Eukaryota</taxon>
        <taxon>Fungi</taxon>
        <taxon>Dikarya</taxon>
        <taxon>Basidiomycota</taxon>
        <taxon>Agaricomycotina</taxon>
        <taxon>Agaricomycetes</taxon>
        <taxon>Agaricomycetidae</taxon>
        <taxon>Boletales</taxon>
        <taxon>Suillineae</taxon>
        <taxon>Suillaceae</taxon>
        <taxon>Suillus</taxon>
    </lineage>
</organism>
<dbReference type="AlphaFoldDB" id="A0A0C9ZW87"/>
<dbReference type="SUPFAM" id="SSF53927">
    <property type="entry name" value="Cytidine deaminase-like"/>
    <property type="match status" value="1"/>
</dbReference>
<dbReference type="STRING" id="930992.A0A0C9ZW87"/>
<evidence type="ECO:0000313" key="2">
    <source>
        <dbReference type="EMBL" id="KIK42035.1"/>
    </source>
</evidence>
<dbReference type="Gene3D" id="3.40.140.10">
    <property type="entry name" value="Cytidine Deaminase, domain 2"/>
    <property type="match status" value="1"/>
</dbReference>
<gene>
    <name evidence="2" type="ORF">CY34DRAFT_805400</name>
</gene>
<accession>A0A0C9ZW87</accession>